<dbReference type="InterPro" id="IPR023614">
    <property type="entry name" value="Porin_dom_sf"/>
</dbReference>
<dbReference type="RefSeq" id="WP_136853698.1">
    <property type="nucleotide sequence ID" value="NZ_SWCI01000008.1"/>
</dbReference>
<dbReference type="GO" id="GO:0015288">
    <property type="term" value="F:porin activity"/>
    <property type="evidence" value="ECO:0007669"/>
    <property type="project" value="InterPro"/>
</dbReference>
<dbReference type="PANTHER" id="PTHR34501">
    <property type="entry name" value="PROTEIN YDDL-RELATED"/>
    <property type="match status" value="1"/>
</dbReference>
<evidence type="ECO:0000313" key="7">
    <source>
        <dbReference type="Proteomes" id="UP000305674"/>
    </source>
</evidence>
<feature type="signal peptide" evidence="4">
    <location>
        <begin position="1"/>
        <end position="20"/>
    </location>
</feature>
<dbReference type="Gene3D" id="2.40.160.10">
    <property type="entry name" value="Porin"/>
    <property type="match status" value="1"/>
</dbReference>
<feature type="chain" id="PRO_5020909810" evidence="4">
    <location>
        <begin position="21"/>
        <end position="342"/>
    </location>
</feature>
<proteinExistence type="predicted"/>
<dbReference type="EMBL" id="SWCI01000008">
    <property type="protein sequence ID" value="TKB48227.1"/>
    <property type="molecule type" value="Genomic_DNA"/>
</dbReference>
<dbReference type="OrthoDB" id="784582at2"/>
<accession>A0A4U1BBB7</accession>
<evidence type="ECO:0000256" key="1">
    <source>
        <dbReference type="ARBA" id="ARBA00004571"/>
    </source>
</evidence>
<dbReference type="InterPro" id="IPR033900">
    <property type="entry name" value="Gram_neg_porin_domain"/>
</dbReference>
<dbReference type="PANTHER" id="PTHR34501:SF2">
    <property type="entry name" value="OUTER MEMBRANE PORIN F-RELATED"/>
    <property type="match status" value="1"/>
</dbReference>
<dbReference type="CDD" id="cd00342">
    <property type="entry name" value="gram_neg_porins"/>
    <property type="match status" value="1"/>
</dbReference>
<feature type="domain" description="Porin" evidence="5">
    <location>
        <begin position="7"/>
        <end position="328"/>
    </location>
</feature>
<organism evidence="6 7">
    <name type="scientific">Ferrimonas sediminicola</name>
    <dbReference type="NCBI Taxonomy" id="2569538"/>
    <lineage>
        <taxon>Bacteria</taxon>
        <taxon>Pseudomonadati</taxon>
        <taxon>Pseudomonadota</taxon>
        <taxon>Gammaproteobacteria</taxon>
        <taxon>Alteromonadales</taxon>
        <taxon>Ferrimonadaceae</taxon>
        <taxon>Ferrimonas</taxon>
    </lineage>
</organism>
<keyword evidence="7" id="KW-1185">Reference proteome</keyword>
<evidence type="ECO:0000313" key="6">
    <source>
        <dbReference type="EMBL" id="TKB48227.1"/>
    </source>
</evidence>
<evidence type="ECO:0000256" key="4">
    <source>
        <dbReference type="SAM" id="SignalP"/>
    </source>
</evidence>
<evidence type="ECO:0000259" key="5">
    <source>
        <dbReference type="Pfam" id="PF13609"/>
    </source>
</evidence>
<reference evidence="6 7" key="1">
    <citation type="submission" date="2019-04" db="EMBL/GenBank/DDBJ databases">
        <authorList>
            <person name="Hwang J.C."/>
        </authorList>
    </citation>
    <scope>NUCLEOTIDE SEQUENCE [LARGE SCALE GENOMIC DNA]</scope>
    <source>
        <strain evidence="6 7">IMCC35001</strain>
    </source>
</reference>
<evidence type="ECO:0000256" key="2">
    <source>
        <dbReference type="ARBA" id="ARBA00022729"/>
    </source>
</evidence>
<comment type="caution">
    <text evidence="6">The sequence shown here is derived from an EMBL/GenBank/DDBJ whole genome shotgun (WGS) entry which is preliminary data.</text>
</comment>
<evidence type="ECO:0000256" key="3">
    <source>
        <dbReference type="ARBA" id="ARBA00023136"/>
    </source>
</evidence>
<dbReference type="Proteomes" id="UP000305674">
    <property type="component" value="Unassembled WGS sequence"/>
</dbReference>
<dbReference type="InterPro" id="IPR050298">
    <property type="entry name" value="Gram-neg_bact_OMP"/>
</dbReference>
<name>A0A4U1BBB7_9GAMM</name>
<keyword evidence="3" id="KW-0472">Membrane</keyword>
<comment type="subcellular location">
    <subcellularLocation>
        <location evidence="1">Cell outer membrane</location>
        <topology evidence="1">Multi-pass membrane protein</topology>
    </subcellularLocation>
</comment>
<dbReference type="AlphaFoldDB" id="A0A4U1BBB7"/>
<dbReference type="SUPFAM" id="SSF56935">
    <property type="entry name" value="Porins"/>
    <property type="match status" value="1"/>
</dbReference>
<protein>
    <submittedName>
        <fullName evidence="6">Porin</fullName>
    </submittedName>
</protein>
<keyword evidence="2 4" id="KW-0732">Signal</keyword>
<gene>
    <name evidence="6" type="ORF">FCL40_12820</name>
</gene>
<dbReference type="Pfam" id="PF13609">
    <property type="entry name" value="Porin_4"/>
    <property type="match status" value="1"/>
</dbReference>
<dbReference type="GO" id="GO:0009279">
    <property type="term" value="C:cell outer membrane"/>
    <property type="evidence" value="ECO:0007669"/>
    <property type="project" value="UniProtKB-SubCell"/>
</dbReference>
<sequence>MKKSLIAVAVPALLAAQAQAVELYNDGVNSVTMGGHLTVQLDDKSGDTKINDNMPRINFSFDRDMGNGYKVDSRIESQFNMVNGGESFKTRLGYIGISHDDYGRISVGKQWSVYYDVAVVTDYAYAFWADHLGVYSYGVDGGETGMGRADQALQYHNTFSLGNAGDLTLGLQWQGAEGGLDDRFGGSLVYKVGQVSLGAGYYGGDVDGSFTTPNGVELEDGDSIDGTIVSASYGTWGKGLYAAAAYMQGDNQEDYRFTGESEGLESVLSYGFENNATVYTMHRFIKSKDEIAQLGRKYNEADILVGAAYMLSSNVETYGEYRFSTGDDYDDNAFAIGLRIYL</sequence>